<accession>R2QIU9</accession>
<name>R2QIU9_9ENTE</name>
<protein>
    <submittedName>
        <fullName evidence="2">Uncharacterized protein</fullName>
    </submittedName>
</protein>
<dbReference type="RefSeq" id="WP_010743305.1">
    <property type="nucleotide sequence ID" value="NZ_KB946253.1"/>
</dbReference>
<comment type="caution">
    <text evidence="2">The sequence shown here is derived from an EMBL/GenBank/DDBJ whole genome shotgun (WGS) entry which is preliminary data.</text>
</comment>
<organism evidence="2 4">
    <name type="scientific">Enterococcus malodoratus ATCC 43197</name>
    <dbReference type="NCBI Taxonomy" id="1158601"/>
    <lineage>
        <taxon>Bacteria</taxon>
        <taxon>Bacillati</taxon>
        <taxon>Bacillota</taxon>
        <taxon>Bacilli</taxon>
        <taxon>Lactobacillales</taxon>
        <taxon>Enterococcaceae</taxon>
        <taxon>Enterococcus</taxon>
    </lineage>
</organism>
<proteinExistence type="predicted"/>
<reference evidence="3 5" key="2">
    <citation type="submission" date="2013-03" db="EMBL/GenBank/DDBJ databases">
        <title>The Genome Sequence of Enterococcus malodoratus ATCC_43197 (PacBio/Illumina hybrid assembly).</title>
        <authorList>
            <consortium name="The Broad Institute Genomics Platform"/>
            <consortium name="The Broad Institute Genome Sequencing Center for Infectious Disease"/>
            <person name="Earl A."/>
            <person name="Russ C."/>
            <person name="Gilmore M."/>
            <person name="Surin D."/>
            <person name="Walker B."/>
            <person name="Young S."/>
            <person name="Zeng Q."/>
            <person name="Gargeya S."/>
            <person name="Fitzgerald M."/>
            <person name="Haas B."/>
            <person name="Abouelleil A."/>
            <person name="Allen A.W."/>
            <person name="Alvarado L."/>
            <person name="Arachchi H.M."/>
            <person name="Berlin A.M."/>
            <person name="Chapman S.B."/>
            <person name="Gainer-Dewar J."/>
            <person name="Goldberg J."/>
            <person name="Griggs A."/>
            <person name="Gujja S."/>
            <person name="Hansen M."/>
            <person name="Howarth C."/>
            <person name="Imamovic A."/>
            <person name="Ireland A."/>
            <person name="Larimer J."/>
            <person name="McCowan C."/>
            <person name="Murphy C."/>
            <person name="Pearson M."/>
            <person name="Poon T.W."/>
            <person name="Priest M."/>
            <person name="Roberts A."/>
            <person name="Saif S."/>
            <person name="Shea T."/>
            <person name="Sisk P."/>
            <person name="Sykes S."/>
            <person name="Wortman J."/>
            <person name="Nusbaum C."/>
            <person name="Birren B."/>
        </authorList>
    </citation>
    <scope>NUCLEOTIDE SEQUENCE [LARGE SCALE GENOMIC DNA]</scope>
    <source>
        <strain evidence="3 5">ATCC 43197</strain>
    </source>
</reference>
<dbReference type="STRING" id="71451.RV07_GL000785"/>
<feature type="compositionally biased region" description="Polar residues" evidence="1">
    <location>
        <begin position="9"/>
        <end position="20"/>
    </location>
</feature>
<dbReference type="Proteomes" id="UP000013783">
    <property type="component" value="Unassembled WGS sequence"/>
</dbReference>
<evidence type="ECO:0000313" key="3">
    <source>
        <dbReference type="EMBL" id="EOT69725.1"/>
    </source>
</evidence>
<evidence type="ECO:0000313" key="5">
    <source>
        <dbReference type="Proteomes" id="UP000014148"/>
    </source>
</evidence>
<dbReference type="PATRIC" id="fig|1158601.3.peg.4501"/>
<dbReference type="EMBL" id="ASWA01000002">
    <property type="protein sequence ID" value="EOT69725.1"/>
    <property type="molecule type" value="Genomic_DNA"/>
</dbReference>
<evidence type="ECO:0000313" key="4">
    <source>
        <dbReference type="Proteomes" id="UP000013783"/>
    </source>
</evidence>
<keyword evidence="5" id="KW-1185">Reference proteome</keyword>
<sequence>MAKKKENGLTVTVRNASGTRTRYPDGRVEGDHITVSAERHAIALEGINRLRREVALKKDSEAM</sequence>
<feature type="region of interest" description="Disordered" evidence="1">
    <location>
        <begin position="1"/>
        <end position="27"/>
    </location>
</feature>
<reference evidence="2 4" key="1">
    <citation type="submission" date="2013-02" db="EMBL/GenBank/DDBJ databases">
        <title>The Genome Sequence of Enterococcus malodoratus ATCC_43197.</title>
        <authorList>
            <consortium name="The Broad Institute Genome Sequencing Platform"/>
            <consortium name="The Broad Institute Genome Sequencing Center for Infectious Disease"/>
            <person name="Earl A.M."/>
            <person name="Gilmore M.S."/>
            <person name="Lebreton F."/>
            <person name="Walker B."/>
            <person name="Young S.K."/>
            <person name="Zeng Q."/>
            <person name="Gargeya S."/>
            <person name="Fitzgerald M."/>
            <person name="Haas B."/>
            <person name="Abouelleil A."/>
            <person name="Alvarado L."/>
            <person name="Arachchi H.M."/>
            <person name="Berlin A.M."/>
            <person name="Chapman S.B."/>
            <person name="Dewar J."/>
            <person name="Goldberg J."/>
            <person name="Griggs A."/>
            <person name="Gujja S."/>
            <person name="Hansen M."/>
            <person name="Howarth C."/>
            <person name="Imamovic A."/>
            <person name="Larimer J."/>
            <person name="McCowan C."/>
            <person name="Murphy C."/>
            <person name="Neiman D."/>
            <person name="Pearson M."/>
            <person name="Priest M."/>
            <person name="Roberts A."/>
            <person name="Saif S."/>
            <person name="Shea T."/>
            <person name="Sisk P."/>
            <person name="Sykes S."/>
            <person name="Wortman J."/>
            <person name="Nusbaum C."/>
            <person name="Birren B."/>
        </authorList>
    </citation>
    <scope>NUCLEOTIDE SEQUENCE [LARGE SCALE GENOMIC DNA]</scope>
    <source>
        <strain evidence="2 4">ATCC 43197</strain>
    </source>
</reference>
<dbReference type="Proteomes" id="UP000014148">
    <property type="component" value="Unassembled WGS sequence"/>
</dbReference>
<dbReference type="EMBL" id="AJAK01000032">
    <property type="protein sequence ID" value="EOH71585.1"/>
    <property type="molecule type" value="Genomic_DNA"/>
</dbReference>
<gene>
    <name evidence="3" type="ORF">I585_01192</name>
    <name evidence="2" type="ORF">UAI_04541</name>
</gene>
<evidence type="ECO:0000313" key="2">
    <source>
        <dbReference type="EMBL" id="EOH71585.1"/>
    </source>
</evidence>
<dbReference type="AlphaFoldDB" id="R2QIU9"/>
<evidence type="ECO:0000256" key="1">
    <source>
        <dbReference type="SAM" id="MobiDB-lite"/>
    </source>
</evidence>